<feature type="compositionally biased region" description="Polar residues" evidence="1">
    <location>
        <begin position="250"/>
        <end position="273"/>
    </location>
</feature>
<dbReference type="OrthoDB" id="3801448at2759"/>
<feature type="transmembrane region" description="Helical" evidence="2">
    <location>
        <begin position="441"/>
        <end position="463"/>
    </location>
</feature>
<dbReference type="Proteomes" id="UP000250140">
    <property type="component" value="Unassembled WGS sequence"/>
</dbReference>
<evidence type="ECO:0000256" key="1">
    <source>
        <dbReference type="SAM" id="MobiDB-lite"/>
    </source>
</evidence>
<feature type="region of interest" description="Disordered" evidence="1">
    <location>
        <begin position="529"/>
        <end position="553"/>
    </location>
</feature>
<organism evidence="3 4">
    <name type="scientific">Glonium stellatum</name>
    <dbReference type="NCBI Taxonomy" id="574774"/>
    <lineage>
        <taxon>Eukaryota</taxon>
        <taxon>Fungi</taxon>
        <taxon>Dikarya</taxon>
        <taxon>Ascomycota</taxon>
        <taxon>Pezizomycotina</taxon>
        <taxon>Dothideomycetes</taxon>
        <taxon>Pleosporomycetidae</taxon>
        <taxon>Gloniales</taxon>
        <taxon>Gloniaceae</taxon>
        <taxon>Glonium</taxon>
    </lineage>
</organism>
<feature type="region of interest" description="Disordered" evidence="1">
    <location>
        <begin position="416"/>
        <end position="435"/>
    </location>
</feature>
<evidence type="ECO:0000256" key="2">
    <source>
        <dbReference type="SAM" id="Phobius"/>
    </source>
</evidence>
<reference evidence="3 4" key="1">
    <citation type="journal article" date="2016" name="Nat. Commun.">
        <title>Ectomycorrhizal ecology is imprinted in the genome of the dominant symbiotic fungus Cenococcum geophilum.</title>
        <authorList>
            <consortium name="DOE Joint Genome Institute"/>
            <person name="Peter M."/>
            <person name="Kohler A."/>
            <person name="Ohm R.A."/>
            <person name="Kuo A."/>
            <person name="Krutzmann J."/>
            <person name="Morin E."/>
            <person name="Arend M."/>
            <person name="Barry K.W."/>
            <person name="Binder M."/>
            <person name="Choi C."/>
            <person name="Clum A."/>
            <person name="Copeland A."/>
            <person name="Grisel N."/>
            <person name="Haridas S."/>
            <person name="Kipfer T."/>
            <person name="LaButti K."/>
            <person name="Lindquist E."/>
            <person name="Lipzen A."/>
            <person name="Maire R."/>
            <person name="Meier B."/>
            <person name="Mihaltcheva S."/>
            <person name="Molinier V."/>
            <person name="Murat C."/>
            <person name="Poggeler S."/>
            <person name="Quandt C.A."/>
            <person name="Sperisen C."/>
            <person name="Tritt A."/>
            <person name="Tisserant E."/>
            <person name="Crous P.W."/>
            <person name="Henrissat B."/>
            <person name="Nehls U."/>
            <person name="Egli S."/>
            <person name="Spatafora J.W."/>
            <person name="Grigoriev I.V."/>
            <person name="Martin F.M."/>
        </authorList>
    </citation>
    <scope>NUCLEOTIDE SEQUENCE [LARGE SCALE GENOMIC DNA]</scope>
    <source>
        <strain evidence="3 4">CBS 207.34</strain>
    </source>
</reference>
<evidence type="ECO:0000313" key="4">
    <source>
        <dbReference type="Proteomes" id="UP000250140"/>
    </source>
</evidence>
<feature type="compositionally biased region" description="Low complexity" evidence="1">
    <location>
        <begin position="317"/>
        <end position="328"/>
    </location>
</feature>
<protein>
    <submittedName>
        <fullName evidence="3">Uncharacterized protein</fullName>
    </submittedName>
</protein>
<dbReference type="AlphaFoldDB" id="A0A8E2ET34"/>
<keyword evidence="2" id="KW-0472">Membrane</keyword>
<feature type="compositionally biased region" description="Low complexity" evidence="1">
    <location>
        <begin position="366"/>
        <end position="394"/>
    </location>
</feature>
<evidence type="ECO:0000313" key="3">
    <source>
        <dbReference type="EMBL" id="OCL04402.1"/>
    </source>
</evidence>
<keyword evidence="2" id="KW-1133">Transmembrane helix</keyword>
<dbReference type="EMBL" id="KV750520">
    <property type="protein sequence ID" value="OCL04402.1"/>
    <property type="molecule type" value="Genomic_DNA"/>
</dbReference>
<feature type="compositionally biased region" description="Pro residues" evidence="1">
    <location>
        <begin position="287"/>
        <end position="316"/>
    </location>
</feature>
<gene>
    <name evidence="3" type="ORF">AOQ84DRAFT_367554</name>
</gene>
<proteinExistence type="predicted"/>
<accession>A0A8E2ET34</accession>
<feature type="compositionally biased region" description="Low complexity" evidence="1">
    <location>
        <begin position="192"/>
        <end position="202"/>
    </location>
</feature>
<feature type="region of interest" description="Disordered" evidence="1">
    <location>
        <begin position="364"/>
        <end position="394"/>
    </location>
</feature>
<keyword evidence="2" id="KW-0812">Transmembrane</keyword>
<keyword evidence="4" id="KW-1185">Reference proteome</keyword>
<feature type="compositionally biased region" description="Polar residues" evidence="1">
    <location>
        <begin position="534"/>
        <end position="545"/>
    </location>
</feature>
<feature type="compositionally biased region" description="Low complexity" evidence="1">
    <location>
        <begin position="276"/>
        <end position="286"/>
    </location>
</feature>
<feature type="region of interest" description="Disordered" evidence="1">
    <location>
        <begin position="179"/>
        <end position="348"/>
    </location>
</feature>
<name>A0A8E2ET34_9PEZI</name>
<feature type="compositionally biased region" description="Low complexity" evidence="1">
    <location>
        <begin position="226"/>
        <end position="249"/>
    </location>
</feature>
<sequence length="553" mass="56915">MPQFYCFISFHQSSELYIASGVRSFQKYHPSSTNHSPRFQPVVSHFSKFGVGSTHPGGAPPKRTVRYPTCFANLAKILVLISRDDVQNARLIEGLWFDAPIVLNARLKVLTNEAFGSLGDPKPIAIRTKHVFSTSCSPNAVTILITMHYRVGTILRLCWILSWFIALVYSQPDNRPFGNGFGGKDGHHDHGPFGFHGRPNGVGPNGQPGPPPQQPDQSTEQPDIPTPASVSIAASSAVPVPQATVPSSQEAAPSSQTEAAPSSQAEGAPSAQTEVPPAAAPSGAPVATPPDPPAAAPSDPPATAPFDPPATAPSDPPASAAAASLSPTDDPPVPTPISPSSQLSGASVPLPAAITTPIDASPTPFLASTTSADLPSAPTAAASADSASPSDSVSALGESSSAAILITSLSASGAQPTGAIASPVPDPAAPPSKGMPASAKAGMGVGITFGILSIAGISVFYLFRRRQNNRYNRDNGLGDFFSPTFGNFEIRNAEKVEIFKGVHAERIGLNGGSVGAKVLAVEIPKTGNLMEGNSGPSAKKQTPSDAPSWPLPE</sequence>